<proteinExistence type="predicted"/>
<dbReference type="InterPro" id="IPR036388">
    <property type="entry name" value="WH-like_DNA-bd_sf"/>
</dbReference>
<accession>A0ABU1JL14</accession>
<dbReference type="InterPro" id="IPR008920">
    <property type="entry name" value="TF_FadR/GntR_C"/>
</dbReference>
<evidence type="ECO:0000313" key="5">
    <source>
        <dbReference type="EMBL" id="MDR6289308.1"/>
    </source>
</evidence>
<name>A0ABU1JL14_9PROT</name>
<organism evidence="5 6">
    <name type="scientific">Inquilinus ginsengisoli</name>
    <dbReference type="NCBI Taxonomy" id="363840"/>
    <lineage>
        <taxon>Bacteria</taxon>
        <taxon>Pseudomonadati</taxon>
        <taxon>Pseudomonadota</taxon>
        <taxon>Alphaproteobacteria</taxon>
        <taxon>Rhodospirillales</taxon>
        <taxon>Rhodospirillaceae</taxon>
        <taxon>Inquilinus</taxon>
    </lineage>
</organism>
<reference evidence="5 6" key="1">
    <citation type="submission" date="2023-07" db="EMBL/GenBank/DDBJ databases">
        <title>Sorghum-associated microbial communities from plants grown in Nebraska, USA.</title>
        <authorList>
            <person name="Schachtman D."/>
        </authorList>
    </citation>
    <scope>NUCLEOTIDE SEQUENCE [LARGE SCALE GENOMIC DNA]</scope>
    <source>
        <strain evidence="5 6">584</strain>
    </source>
</reference>
<comment type="caution">
    <text evidence="5">The sequence shown here is derived from an EMBL/GenBank/DDBJ whole genome shotgun (WGS) entry which is preliminary data.</text>
</comment>
<dbReference type="PROSITE" id="PS50949">
    <property type="entry name" value="HTH_GNTR"/>
    <property type="match status" value="1"/>
</dbReference>
<evidence type="ECO:0000256" key="1">
    <source>
        <dbReference type="ARBA" id="ARBA00023015"/>
    </source>
</evidence>
<dbReference type="PANTHER" id="PTHR43537">
    <property type="entry name" value="TRANSCRIPTIONAL REGULATOR, GNTR FAMILY"/>
    <property type="match status" value="1"/>
</dbReference>
<dbReference type="SMART" id="SM00895">
    <property type="entry name" value="FCD"/>
    <property type="match status" value="1"/>
</dbReference>
<dbReference type="Pfam" id="PF00392">
    <property type="entry name" value="GntR"/>
    <property type="match status" value="1"/>
</dbReference>
<evidence type="ECO:0000256" key="2">
    <source>
        <dbReference type="ARBA" id="ARBA00023125"/>
    </source>
</evidence>
<dbReference type="InterPro" id="IPR011711">
    <property type="entry name" value="GntR_C"/>
</dbReference>
<dbReference type="Proteomes" id="UP001262410">
    <property type="component" value="Unassembled WGS sequence"/>
</dbReference>
<evidence type="ECO:0000313" key="6">
    <source>
        <dbReference type="Proteomes" id="UP001262410"/>
    </source>
</evidence>
<dbReference type="SUPFAM" id="SSF46785">
    <property type="entry name" value="Winged helix' DNA-binding domain"/>
    <property type="match status" value="1"/>
</dbReference>
<dbReference type="SMART" id="SM00345">
    <property type="entry name" value="HTH_GNTR"/>
    <property type="match status" value="1"/>
</dbReference>
<keyword evidence="2 5" id="KW-0238">DNA-binding</keyword>
<dbReference type="PRINTS" id="PR00035">
    <property type="entry name" value="HTHGNTR"/>
</dbReference>
<evidence type="ECO:0000259" key="4">
    <source>
        <dbReference type="PROSITE" id="PS50949"/>
    </source>
</evidence>
<sequence length="236" mass="24990">MRSLTGDGTSPLAGPLAGLGALAPRHRTATEFVEATLKAAILDGRIAGGTALRQEELAATFGLSRMPVREALRQLEAQALVDVVPHKGAVVTEISADDAADNYAIRLALEPAALARSIPRLEAADLDRAGDLIAAMDAEPDPGRMGALNRQFHMALYARAGHARMLALTDQQLAAADRYIRFHLAAKGRAHLSQHEHRAMLAAATAGDIDTAVAVLRQHLDTAAVTIAAFFQSRGR</sequence>
<dbReference type="EMBL" id="JAVDPW010000003">
    <property type="protein sequence ID" value="MDR6289308.1"/>
    <property type="molecule type" value="Genomic_DNA"/>
</dbReference>
<dbReference type="Gene3D" id="1.20.120.530">
    <property type="entry name" value="GntR ligand-binding domain-like"/>
    <property type="match status" value="1"/>
</dbReference>
<dbReference type="InterPro" id="IPR036390">
    <property type="entry name" value="WH_DNA-bd_sf"/>
</dbReference>
<dbReference type="CDD" id="cd07377">
    <property type="entry name" value="WHTH_GntR"/>
    <property type="match status" value="1"/>
</dbReference>
<evidence type="ECO:0000256" key="3">
    <source>
        <dbReference type="ARBA" id="ARBA00023163"/>
    </source>
</evidence>
<keyword evidence="1" id="KW-0805">Transcription regulation</keyword>
<dbReference type="Pfam" id="PF07729">
    <property type="entry name" value="FCD"/>
    <property type="match status" value="1"/>
</dbReference>
<dbReference type="PANTHER" id="PTHR43537:SF41">
    <property type="entry name" value="TRANSCRIPTIONAL REGULATORY PROTEIN"/>
    <property type="match status" value="1"/>
</dbReference>
<dbReference type="Gene3D" id="1.10.10.10">
    <property type="entry name" value="Winged helix-like DNA-binding domain superfamily/Winged helix DNA-binding domain"/>
    <property type="match status" value="1"/>
</dbReference>
<protein>
    <submittedName>
        <fullName evidence="5">DNA-binding GntR family transcriptional regulator</fullName>
    </submittedName>
</protein>
<feature type="domain" description="HTH gntR-type" evidence="4">
    <location>
        <begin position="27"/>
        <end position="94"/>
    </location>
</feature>
<keyword evidence="6" id="KW-1185">Reference proteome</keyword>
<gene>
    <name evidence="5" type="ORF">E9232_001823</name>
</gene>
<keyword evidence="3" id="KW-0804">Transcription</keyword>
<dbReference type="InterPro" id="IPR000524">
    <property type="entry name" value="Tscrpt_reg_HTH_GntR"/>
</dbReference>
<dbReference type="SUPFAM" id="SSF48008">
    <property type="entry name" value="GntR ligand-binding domain-like"/>
    <property type="match status" value="1"/>
</dbReference>
<dbReference type="GO" id="GO:0003677">
    <property type="term" value="F:DNA binding"/>
    <property type="evidence" value="ECO:0007669"/>
    <property type="project" value="UniProtKB-KW"/>
</dbReference>
<dbReference type="RefSeq" id="WP_309793528.1">
    <property type="nucleotide sequence ID" value="NZ_JAVDPW010000003.1"/>
</dbReference>